<evidence type="ECO:0000256" key="5">
    <source>
        <dbReference type="ARBA" id="ARBA00023136"/>
    </source>
</evidence>
<evidence type="ECO:0000256" key="3">
    <source>
        <dbReference type="ARBA" id="ARBA00022692"/>
    </source>
</evidence>
<sequence length="219" mass="24344">MKHISIFMAFFAGVVSFLSPCVLPLIPAYINVLTKQDKRKDIVLIRSILFVCGFTFVFIIMGASATALGKLFQNNINLFRIISGIIIILFGIYTLEIIKVGSLYKEKRLFNKLNDLGPFIMGIAFSAGWTPCVGPILGSIIVYTSTNANLNGIFMLGFYSLGLGVPFILCALLIDKFIFVRKYIYKYMSLIKKITGILMIIVGILMITNKLVVFIGILS</sequence>
<name>A0A1V4SYH7_9CLOT</name>
<gene>
    <name evidence="8" type="primary">dsbD</name>
    <name evidence="8" type="ORF">CLTHE_04560</name>
</gene>
<comment type="caution">
    <text evidence="8">The sequence shown here is derived from an EMBL/GenBank/DDBJ whole genome shotgun (WGS) entry which is preliminary data.</text>
</comment>
<keyword evidence="5 6" id="KW-0472">Membrane</keyword>
<feature type="transmembrane region" description="Helical" evidence="6">
    <location>
        <begin position="119"/>
        <end position="141"/>
    </location>
</feature>
<dbReference type="PANTHER" id="PTHR31272">
    <property type="entry name" value="CYTOCHROME C-TYPE BIOGENESIS PROTEIN HI_1454-RELATED"/>
    <property type="match status" value="1"/>
</dbReference>
<feature type="transmembrane region" description="Helical" evidence="6">
    <location>
        <begin position="6"/>
        <end position="30"/>
    </location>
</feature>
<keyword evidence="4 6" id="KW-1133">Transmembrane helix</keyword>
<keyword evidence="8" id="KW-0560">Oxidoreductase</keyword>
<keyword evidence="3 6" id="KW-0812">Transmembrane</keyword>
<evidence type="ECO:0000256" key="4">
    <source>
        <dbReference type="ARBA" id="ARBA00022989"/>
    </source>
</evidence>
<feature type="transmembrane region" description="Helical" evidence="6">
    <location>
        <begin position="42"/>
        <end position="66"/>
    </location>
</feature>
<dbReference type="EMBL" id="LTAY01000020">
    <property type="protein sequence ID" value="OPX49975.1"/>
    <property type="molecule type" value="Genomic_DNA"/>
</dbReference>
<dbReference type="GO" id="GO:0047134">
    <property type="term" value="F:protein-disulfide reductase [NAD(P)H] activity"/>
    <property type="evidence" value="ECO:0007669"/>
    <property type="project" value="UniProtKB-EC"/>
</dbReference>
<dbReference type="Proteomes" id="UP000191448">
    <property type="component" value="Unassembled WGS sequence"/>
</dbReference>
<proteinExistence type="inferred from homology"/>
<dbReference type="PANTHER" id="PTHR31272:SF4">
    <property type="entry name" value="CYTOCHROME C-TYPE BIOGENESIS PROTEIN HI_1454-RELATED"/>
    <property type="match status" value="1"/>
</dbReference>
<dbReference type="GO" id="GO:0016020">
    <property type="term" value="C:membrane"/>
    <property type="evidence" value="ECO:0007669"/>
    <property type="project" value="UniProtKB-SubCell"/>
</dbReference>
<dbReference type="GO" id="GO:0017004">
    <property type="term" value="P:cytochrome complex assembly"/>
    <property type="evidence" value="ECO:0007669"/>
    <property type="project" value="InterPro"/>
</dbReference>
<evidence type="ECO:0000259" key="7">
    <source>
        <dbReference type="Pfam" id="PF02683"/>
    </source>
</evidence>
<accession>A0A1V4SYH7</accession>
<dbReference type="InterPro" id="IPR051790">
    <property type="entry name" value="Cytochrome_c-biogenesis_DsbD"/>
</dbReference>
<dbReference type="RefSeq" id="WP_080021814.1">
    <property type="nucleotide sequence ID" value="NZ_LTAY01000020.1"/>
</dbReference>
<evidence type="ECO:0000256" key="1">
    <source>
        <dbReference type="ARBA" id="ARBA00004141"/>
    </source>
</evidence>
<feature type="transmembrane region" description="Helical" evidence="6">
    <location>
        <begin position="153"/>
        <end position="174"/>
    </location>
</feature>
<dbReference type="AlphaFoldDB" id="A0A1V4SYH7"/>
<organism evidence="8 9">
    <name type="scientific">Clostridium thermobutyricum DSM 4928</name>
    <dbReference type="NCBI Taxonomy" id="1121339"/>
    <lineage>
        <taxon>Bacteria</taxon>
        <taxon>Bacillati</taxon>
        <taxon>Bacillota</taxon>
        <taxon>Clostridia</taxon>
        <taxon>Eubacteriales</taxon>
        <taxon>Clostridiaceae</taxon>
        <taxon>Clostridium</taxon>
    </lineage>
</organism>
<comment type="subcellular location">
    <subcellularLocation>
        <location evidence="1">Membrane</location>
        <topology evidence="1">Multi-pass membrane protein</topology>
    </subcellularLocation>
</comment>
<dbReference type="EC" id="1.8.1.8" evidence="8"/>
<dbReference type="OrthoDB" id="9809733at2"/>
<evidence type="ECO:0000313" key="9">
    <source>
        <dbReference type="Proteomes" id="UP000191448"/>
    </source>
</evidence>
<feature type="transmembrane region" description="Helical" evidence="6">
    <location>
        <begin position="194"/>
        <end position="218"/>
    </location>
</feature>
<protein>
    <submittedName>
        <fullName evidence="8">Thiol:disulfide interchange protein DsbD</fullName>
        <ecNumber evidence="8">1.8.1.8</ecNumber>
    </submittedName>
</protein>
<dbReference type="Pfam" id="PF02683">
    <property type="entry name" value="DsbD_TM"/>
    <property type="match status" value="1"/>
</dbReference>
<comment type="similarity">
    <text evidence="2">Belongs to the DsbD family.</text>
</comment>
<dbReference type="InterPro" id="IPR003834">
    <property type="entry name" value="Cyt_c_assmbl_TM_dom"/>
</dbReference>
<evidence type="ECO:0000313" key="8">
    <source>
        <dbReference type="EMBL" id="OPX49975.1"/>
    </source>
</evidence>
<feature type="domain" description="Cytochrome C biogenesis protein transmembrane" evidence="7">
    <location>
        <begin position="6"/>
        <end position="208"/>
    </location>
</feature>
<reference evidence="8 9" key="1">
    <citation type="submission" date="2016-02" db="EMBL/GenBank/DDBJ databases">
        <title>Genome sequence of Clostridium thermobutyricum DSM 4928.</title>
        <authorList>
            <person name="Poehlein A."/>
            <person name="Daniel R."/>
        </authorList>
    </citation>
    <scope>NUCLEOTIDE SEQUENCE [LARGE SCALE GENOMIC DNA]</scope>
    <source>
        <strain evidence="8 9">DSM 4928</strain>
    </source>
</reference>
<feature type="transmembrane region" description="Helical" evidence="6">
    <location>
        <begin position="78"/>
        <end position="98"/>
    </location>
</feature>
<evidence type="ECO:0000256" key="6">
    <source>
        <dbReference type="SAM" id="Phobius"/>
    </source>
</evidence>
<evidence type="ECO:0000256" key="2">
    <source>
        <dbReference type="ARBA" id="ARBA00006143"/>
    </source>
</evidence>